<gene>
    <name evidence="1" type="ORF">THOM_0681</name>
</gene>
<name>L7JY24_TRAHO</name>
<sequence>VEALVTTAAKNDAEPAIFQETPDSSTSELASRDVNNNYVNSATSKELVTGDASFCGLKTTKETDANTEKVRNVVDSPRVALKQNMNIEEKDMLQRTNGPPTRKLSPFAVEYNEKWTAYCDKMIELIDLYVEQYKDGDGNALLKKIEMVKSRFVDSMYQSKV</sequence>
<feature type="non-terminal residue" evidence="1">
    <location>
        <position position="1"/>
    </location>
</feature>
<dbReference type="VEuPathDB" id="MicrosporidiaDB:THOM_0681"/>
<proteinExistence type="predicted"/>
<keyword evidence="2" id="KW-1185">Reference proteome</keyword>
<protein>
    <submittedName>
        <fullName evidence="1">Uncharacterized protein</fullName>
    </submittedName>
</protein>
<evidence type="ECO:0000313" key="2">
    <source>
        <dbReference type="Proteomes" id="UP000011185"/>
    </source>
</evidence>
<organism evidence="1 2">
    <name type="scientific">Trachipleistophora hominis</name>
    <name type="common">Microsporidian parasite</name>
    <dbReference type="NCBI Taxonomy" id="72359"/>
    <lineage>
        <taxon>Eukaryota</taxon>
        <taxon>Fungi</taxon>
        <taxon>Fungi incertae sedis</taxon>
        <taxon>Microsporidia</taxon>
        <taxon>Pleistophoridae</taxon>
        <taxon>Trachipleistophora</taxon>
    </lineage>
</organism>
<dbReference type="HOGENOM" id="CLU_1647842_0_0_1"/>
<dbReference type="InParanoid" id="L7JY24"/>
<evidence type="ECO:0000313" key="1">
    <source>
        <dbReference type="EMBL" id="ELQ76368.1"/>
    </source>
</evidence>
<dbReference type="Proteomes" id="UP000011185">
    <property type="component" value="Unassembled WGS sequence"/>
</dbReference>
<reference evidence="1 2" key="1">
    <citation type="journal article" date="2012" name="PLoS Pathog.">
        <title>The genome of the obligate intracellular parasite Trachipleistophora hominis: new insights into microsporidian genome dynamics and reductive evolution.</title>
        <authorList>
            <person name="Heinz E."/>
            <person name="Williams T.A."/>
            <person name="Nakjang S."/>
            <person name="Noel C.J."/>
            <person name="Swan D.C."/>
            <person name="Goldberg A.V."/>
            <person name="Harris S.R."/>
            <person name="Weinmaier T."/>
            <person name="Markert S."/>
            <person name="Becher D."/>
            <person name="Bernhardt J."/>
            <person name="Dagan T."/>
            <person name="Hacker C."/>
            <person name="Lucocq J.M."/>
            <person name="Schweder T."/>
            <person name="Rattei T."/>
            <person name="Hall N."/>
            <person name="Hirt R.P."/>
            <person name="Embley T.M."/>
        </authorList>
    </citation>
    <scope>NUCLEOTIDE SEQUENCE [LARGE SCALE GENOMIC DNA]</scope>
</reference>
<dbReference type="AlphaFoldDB" id="L7JY24"/>
<dbReference type="EMBL" id="JH993854">
    <property type="protein sequence ID" value="ELQ76368.1"/>
    <property type="molecule type" value="Genomic_DNA"/>
</dbReference>
<accession>L7JY24</accession>